<organism evidence="3 4">
    <name type="scientific">Microdochium trichocladiopsis</name>
    <dbReference type="NCBI Taxonomy" id="1682393"/>
    <lineage>
        <taxon>Eukaryota</taxon>
        <taxon>Fungi</taxon>
        <taxon>Dikarya</taxon>
        <taxon>Ascomycota</taxon>
        <taxon>Pezizomycotina</taxon>
        <taxon>Sordariomycetes</taxon>
        <taxon>Xylariomycetidae</taxon>
        <taxon>Xylariales</taxon>
        <taxon>Microdochiaceae</taxon>
        <taxon>Microdochium</taxon>
    </lineage>
</organism>
<feature type="region of interest" description="Disordered" evidence="1">
    <location>
        <begin position="1"/>
        <end position="26"/>
    </location>
</feature>
<sequence length="248" mass="28875">MASRKRRRESTPPRRPCRIPQRTEPYRYDPLPRRSSLRILHLLPGHGHDVISCRLDIVDGDAAPPYEAISYTWGKPTDKRLILCGGGKLRVPTSLRDILQNLRSPRQTLTLWADAVCINQQDDLEKGHQVKIMGAIFANATRVLAWLGKEPLGGPPEYRLDQGVDWGEERDATSLDEIIIETRRRLDRLISDIEERTLSVDPSKFNDENYQTSWACLVKLLRRPWFYRLWVVQEVHRPLNQAPYRWIH</sequence>
<dbReference type="EMBL" id="JAGTJQ010000009">
    <property type="protein sequence ID" value="KAH7024710.1"/>
    <property type="molecule type" value="Genomic_DNA"/>
</dbReference>
<evidence type="ECO:0000313" key="4">
    <source>
        <dbReference type="Proteomes" id="UP000756346"/>
    </source>
</evidence>
<feature type="domain" description="Heterokaryon incompatibility" evidence="2">
    <location>
        <begin position="66"/>
        <end position="234"/>
    </location>
</feature>
<dbReference type="GeneID" id="70184586"/>
<dbReference type="PANTHER" id="PTHR24148:SF64">
    <property type="entry name" value="HETEROKARYON INCOMPATIBILITY DOMAIN-CONTAINING PROTEIN"/>
    <property type="match status" value="1"/>
</dbReference>
<dbReference type="RefSeq" id="XP_046008258.1">
    <property type="nucleotide sequence ID" value="XM_046155040.1"/>
</dbReference>
<dbReference type="OrthoDB" id="5386682at2759"/>
<dbReference type="Proteomes" id="UP000756346">
    <property type="component" value="Unassembled WGS sequence"/>
</dbReference>
<gene>
    <name evidence="3" type="ORF">B0I36DRAFT_331893</name>
</gene>
<proteinExistence type="predicted"/>
<dbReference type="PANTHER" id="PTHR24148">
    <property type="entry name" value="ANKYRIN REPEAT DOMAIN-CONTAINING PROTEIN 39 HOMOLOG-RELATED"/>
    <property type="match status" value="1"/>
</dbReference>
<reference evidence="3" key="1">
    <citation type="journal article" date="2021" name="Nat. Commun.">
        <title>Genetic determinants of endophytism in the Arabidopsis root mycobiome.</title>
        <authorList>
            <person name="Mesny F."/>
            <person name="Miyauchi S."/>
            <person name="Thiergart T."/>
            <person name="Pickel B."/>
            <person name="Atanasova L."/>
            <person name="Karlsson M."/>
            <person name="Huettel B."/>
            <person name="Barry K.W."/>
            <person name="Haridas S."/>
            <person name="Chen C."/>
            <person name="Bauer D."/>
            <person name="Andreopoulos W."/>
            <person name="Pangilinan J."/>
            <person name="LaButti K."/>
            <person name="Riley R."/>
            <person name="Lipzen A."/>
            <person name="Clum A."/>
            <person name="Drula E."/>
            <person name="Henrissat B."/>
            <person name="Kohler A."/>
            <person name="Grigoriev I.V."/>
            <person name="Martin F.M."/>
            <person name="Hacquard S."/>
        </authorList>
    </citation>
    <scope>NUCLEOTIDE SEQUENCE</scope>
    <source>
        <strain evidence="3">MPI-CAGE-CH-0230</strain>
    </source>
</reference>
<evidence type="ECO:0000259" key="2">
    <source>
        <dbReference type="Pfam" id="PF06985"/>
    </source>
</evidence>
<evidence type="ECO:0000256" key="1">
    <source>
        <dbReference type="SAM" id="MobiDB-lite"/>
    </source>
</evidence>
<dbReference type="InterPro" id="IPR010730">
    <property type="entry name" value="HET"/>
</dbReference>
<name>A0A9P8XY51_9PEZI</name>
<keyword evidence="4" id="KW-1185">Reference proteome</keyword>
<protein>
    <submittedName>
        <fullName evidence="3">Heterokaryon incompatibility protein-domain-containing protein</fullName>
    </submittedName>
</protein>
<accession>A0A9P8XY51</accession>
<evidence type="ECO:0000313" key="3">
    <source>
        <dbReference type="EMBL" id="KAH7024710.1"/>
    </source>
</evidence>
<dbReference type="Pfam" id="PF06985">
    <property type="entry name" value="HET"/>
    <property type="match status" value="1"/>
</dbReference>
<dbReference type="InterPro" id="IPR052895">
    <property type="entry name" value="HetReg/Transcr_Mod"/>
</dbReference>
<comment type="caution">
    <text evidence="3">The sequence shown here is derived from an EMBL/GenBank/DDBJ whole genome shotgun (WGS) entry which is preliminary data.</text>
</comment>
<dbReference type="AlphaFoldDB" id="A0A9P8XY51"/>